<dbReference type="PANTHER" id="PTHR43300:SF11">
    <property type="entry name" value="ACETYLTRANSFERASE RV3034C-RELATED"/>
    <property type="match status" value="1"/>
</dbReference>
<dbReference type="Gene3D" id="2.160.10.10">
    <property type="entry name" value="Hexapeptide repeat proteins"/>
    <property type="match status" value="1"/>
</dbReference>
<name>F7R1A2_9LACO</name>
<reference evidence="1 2" key="1">
    <citation type="journal article" date="2011" name="J. Bacteriol.">
        <title>Genome Sequence of Lactobacillus ruminis SPM0211, Isolated from a Fecal Sample from a Healthy Korean.</title>
        <authorList>
            <person name="Lee S."/>
            <person name="Cho Y.J."/>
            <person name="Lee A.H."/>
            <person name="Chun J."/>
            <person name="Ha N.J."/>
            <person name="Ko G."/>
        </authorList>
    </citation>
    <scope>NUCLEOTIDE SEQUENCE [LARGE SCALE GENOMIC DNA]</scope>
    <source>
        <strain evidence="1 2">SPM0211</strain>
    </source>
</reference>
<comment type="caution">
    <text evidence="1">The sequence shown here is derived from an EMBL/GenBank/DDBJ whole genome shotgun (WGS) entry which is preliminary data.</text>
</comment>
<dbReference type="Proteomes" id="UP000002971">
    <property type="component" value="Unassembled WGS sequence"/>
</dbReference>
<organism evidence="1 2">
    <name type="scientific">Ligilactobacillus ruminis SPM0211</name>
    <dbReference type="NCBI Taxonomy" id="1040964"/>
    <lineage>
        <taxon>Bacteria</taxon>
        <taxon>Bacillati</taxon>
        <taxon>Bacillota</taxon>
        <taxon>Bacilli</taxon>
        <taxon>Lactobacillales</taxon>
        <taxon>Lactobacillaceae</taxon>
        <taxon>Ligilactobacillus</taxon>
    </lineage>
</organism>
<evidence type="ECO:0000313" key="2">
    <source>
        <dbReference type="Proteomes" id="UP000002971"/>
    </source>
</evidence>
<evidence type="ECO:0000313" key="1">
    <source>
        <dbReference type="EMBL" id="EGM51158.1"/>
    </source>
</evidence>
<dbReference type="AlphaFoldDB" id="F7R1A2"/>
<dbReference type="CDD" id="cd04647">
    <property type="entry name" value="LbH_MAT_like"/>
    <property type="match status" value="1"/>
</dbReference>
<gene>
    <name evidence="1" type="ORF">LRU_01470</name>
</gene>
<dbReference type="Pfam" id="PF00132">
    <property type="entry name" value="Hexapep"/>
    <property type="match status" value="1"/>
</dbReference>
<proteinExistence type="predicted"/>
<dbReference type="InterPro" id="IPR050179">
    <property type="entry name" value="Trans_hexapeptide_repeat"/>
</dbReference>
<dbReference type="SUPFAM" id="SSF51161">
    <property type="entry name" value="Trimeric LpxA-like enzymes"/>
    <property type="match status" value="1"/>
</dbReference>
<dbReference type="GO" id="GO:0016740">
    <property type="term" value="F:transferase activity"/>
    <property type="evidence" value="ECO:0007669"/>
    <property type="project" value="UniProtKB-KW"/>
</dbReference>
<dbReference type="InterPro" id="IPR011004">
    <property type="entry name" value="Trimer_LpxA-like_sf"/>
</dbReference>
<protein>
    <submittedName>
        <fullName evidence="1">Acetyltransferase</fullName>
    </submittedName>
</protein>
<dbReference type="PANTHER" id="PTHR43300">
    <property type="entry name" value="ACETYLTRANSFERASE"/>
    <property type="match status" value="1"/>
</dbReference>
<keyword evidence="1" id="KW-0808">Transferase</keyword>
<accession>F7R1A2</accession>
<dbReference type="InterPro" id="IPR001451">
    <property type="entry name" value="Hexapep"/>
</dbReference>
<sequence>MVCYSSLITKRWKVDMKKIFGYIKVKLASPRKYIDFLRNKGVSIGSNCYIYKSANFGSEPYLITIGNHVRINAGVQLITHDGGYWVLRDKSSGFGNEFVNMDYLARITIGNNVHVGTNAIIMPGVKIGDNCVIACGAVVTKDVASNSIVGGIPAKYIESIDEYAAKARLKGIPTKGMTAKEKEIYFLKKKK</sequence>
<dbReference type="EMBL" id="AFOJ01000006">
    <property type="protein sequence ID" value="EGM51158.1"/>
    <property type="molecule type" value="Genomic_DNA"/>
</dbReference>